<keyword evidence="2" id="KW-0808">Transferase</keyword>
<name>A0ABR3BMM5_9TREE</name>
<reference evidence="5" key="1">
    <citation type="submission" date="2015-01" db="EMBL/GenBank/DDBJ databases">
        <authorList>
            <consortium name="The Broad Institute Genomics Platform"/>
            <person name="Cuomo C."/>
            <person name="Litvintseva A."/>
            <person name="Chen Y."/>
            <person name="Heitman J."/>
            <person name="Sun S."/>
            <person name="Springer D."/>
            <person name="Dromer F."/>
            <person name="Young S."/>
            <person name="Zeng Q."/>
            <person name="Gargeya S."/>
            <person name="Abouelleil A."/>
            <person name="Alvarado L."/>
            <person name="Chapman S.B."/>
            <person name="Gainer-Dewar J."/>
            <person name="Goldberg J."/>
            <person name="Griggs A."/>
            <person name="Gujja S."/>
            <person name="Hansen M."/>
            <person name="Howarth C."/>
            <person name="Imamovic A."/>
            <person name="Larimer J."/>
            <person name="Murphy C."/>
            <person name="Naylor J."/>
            <person name="Pearson M."/>
            <person name="Priest M."/>
            <person name="Roberts A."/>
            <person name="Saif S."/>
            <person name="Shea T."/>
            <person name="Sykes S."/>
            <person name="Wortman J."/>
            <person name="Nusbaum C."/>
            <person name="Birren B."/>
        </authorList>
    </citation>
    <scope>NUCLEOTIDE SEQUENCE</scope>
    <source>
        <strain evidence="5">IND107</strain>
    </source>
</reference>
<dbReference type="Proteomes" id="UP000054399">
    <property type="component" value="Unassembled WGS sequence"/>
</dbReference>
<reference evidence="5" key="2">
    <citation type="submission" date="2024-01" db="EMBL/GenBank/DDBJ databases">
        <title>Comparative genomics of Cryptococcus and Kwoniella reveals pathogenesis evolution and contrasting modes of karyotype evolution via chromosome fusion or intercentromeric recombination.</title>
        <authorList>
            <person name="Coelho M.A."/>
            <person name="David-Palma M."/>
            <person name="Shea T."/>
            <person name="Bowers K."/>
            <person name="Mcginley-Smith S."/>
            <person name="Mohammad A.W."/>
            <person name="Gnirke A."/>
            <person name="Yurkov A.M."/>
            <person name="Nowrousian M."/>
            <person name="Sun S."/>
            <person name="Cuomo C.A."/>
            <person name="Heitman J."/>
        </authorList>
    </citation>
    <scope>NUCLEOTIDE SEQUENCE</scope>
    <source>
        <strain evidence="5">IND107</strain>
    </source>
</reference>
<accession>A0ABR3BMM5</accession>
<comment type="caution">
    <text evidence="5">The sequence shown here is derived from an EMBL/GenBank/DDBJ whole genome shotgun (WGS) entry which is preliminary data.</text>
</comment>
<gene>
    <name evidence="5" type="ORF">I308_105645</name>
</gene>
<keyword evidence="3" id="KW-0012">Acyltransferase</keyword>
<dbReference type="RefSeq" id="XP_066612043.1">
    <property type="nucleotide sequence ID" value="XM_066760097.1"/>
</dbReference>
<evidence type="ECO:0000256" key="1">
    <source>
        <dbReference type="ARBA" id="ARBA00009342"/>
    </source>
</evidence>
<organism evidence="5 6">
    <name type="scientific">Cryptococcus tetragattii IND107</name>
    <dbReference type="NCBI Taxonomy" id="1296105"/>
    <lineage>
        <taxon>Eukaryota</taxon>
        <taxon>Fungi</taxon>
        <taxon>Dikarya</taxon>
        <taxon>Basidiomycota</taxon>
        <taxon>Agaricomycotina</taxon>
        <taxon>Tremellomycetes</taxon>
        <taxon>Tremellales</taxon>
        <taxon>Cryptococcaceae</taxon>
        <taxon>Cryptococcus</taxon>
        <taxon>Cryptococcus gattii species complex</taxon>
    </lineage>
</organism>
<dbReference type="GeneID" id="91992500"/>
<proteinExistence type="inferred from homology"/>
<dbReference type="Pfam" id="PF13302">
    <property type="entry name" value="Acetyltransf_3"/>
    <property type="match status" value="1"/>
</dbReference>
<dbReference type="Gene3D" id="3.40.630.30">
    <property type="match status" value="1"/>
</dbReference>
<evidence type="ECO:0000313" key="6">
    <source>
        <dbReference type="Proteomes" id="UP000054399"/>
    </source>
</evidence>
<evidence type="ECO:0000259" key="4">
    <source>
        <dbReference type="Pfam" id="PF13302"/>
    </source>
</evidence>
<evidence type="ECO:0000256" key="2">
    <source>
        <dbReference type="ARBA" id="ARBA00022679"/>
    </source>
</evidence>
<dbReference type="EMBL" id="ATAM02000010">
    <property type="protein sequence ID" value="KAL0243676.1"/>
    <property type="molecule type" value="Genomic_DNA"/>
</dbReference>
<evidence type="ECO:0000313" key="5">
    <source>
        <dbReference type="EMBL" id="KAL0243676.1"/>
    </source>
</evidence>
<dbReference type="InterPro" id="IPR016181">
    <property type="entry name" value="Acyl_CoA_acyltransferase"/>
</dbReference>
<evidence type="ECO:0000256" key="3">
    <source>
        <dbReference type="ARBA" id="ARBA00023315"/>
    </source>
</evidence>
<dbReference type="InterPro" id="IPR039135">
    <property type="entry name" value="NAT9-like"/>
</dbReference>
<dbReference type="SUPFAM" id="SSF55729">
    <property type="entry name" value="Acyl-CoA N-acyltransferases (Nat)"/>
    <property type="match status" value="1"/>
</dbReference>
<dbReference type="PANTHER" id="PTHR13256:SF16">
    <property type="entry name" value="ALPHA_BETA-TUBULIN-N-ACETYLTRANSFERASE 9"/>
    <property type="match status" value="1"/>
</dbReference>
<comment type="similarity">
    <text evidence="1">Belongs to the acetyltransferase family. GNAT subfamily.</text>
</comment>
<protein>
    <recommendedName>
        <fullName evidence="4">N-acetyltransferase domain-containing protein</fullName>
    </recommendedName>
</protein>
<dbReference type="PANTHER" id="PTHR13256">
    <property type="entry name" value="N-ACETYLTRANSFERASE 9"/>
    <property type="match status" value="1"/>
</dbReference>
<keyword evidence="6" id="KW-1185">Reference proteome</keyword>
<feature type="domain" description="N-acetyltransferase" evidence="4">
    <location>
        <begin position="13"/>
        <end position="172"/>
    </location>
</feature>
<sequence length="223" mass="25476">MRLNENTVLFGHRIILVPYRAEHVPTYHEWMKASELLELTASEPLTYEEELDMQRKWHLDEDKLTFILLERPSSLPSTAEQNQEMVLSPSLLTQCRMVGDVNLFLPEGLEGDGECEIMIASKEDRRKGFAIEALSLFLSYLTTTLPLPPTHLIAKIGASNRPSIHLFRKLGFGIVKHVQVFDEIELRWGAKNVDDLDLEGLKEVTAVDWRETSLEDRIGAYDA</sequence>
<dbReference type="InterPro" id="IPR000182">
    <property type="entry name" value="GNAT_dom"/>
</dbReference>